<dbReference type="Proteomes" id="UP000256244">
    <property type="component" value="Chromosome"/>
</dbReference>
<reference evidence="8 13" key="5">
    <citation type="submission" date="2020-05" db="EMBL/GenBank/DDBJ databases">
        <title>Epidemiological investigations into extended-spectrum beta-lactam resistant Escherichia coli ST457 carried by Australian Silver gulls identified clonal lineages that cause ExPEC disease.</title>
        <authorList>
            <person name="Nesporova K."/>
            <person name="Wyrsch E.R."/>
            <person name="Valcek A."/>
            <person name="Bitar I."/>
            <person name="Chaw K."/>
            <person name="Harris P."/>
            <person name="Hrabak J."/>
            <person name="Djordjevic S.P."/>
            <person name="Dolejska M."/>
        </authorList>
    </citation>
    <scope>NUCLEOTIDE SEQUENCE [LARGE SCALE GENOMIC DNA]</scope>
    <source>
        <strain evidence="8 13">CE1966</strain>
    </source>
</reference>
<dbReference type="EMBL" id="AATJOC010000079">
    <property type="protein sequence ID" value="EFM0255890.1"/>
    <property type="molecule type" value="Genomic_DNA"/>
</dbReference>
<evidence type="ECO:0000313" key="9">
    <source>
        <dbReference type="Proteomes" id="UP000256244"/>
    </source>
</evidence>
<dbReference type="EMBL" id="AATJOC010000020">
    <property type="protein sequence ID" value="EFM0255199.1"/>
    <property type="molecule type" value="Genomic_DNA"/>
</dbReference>
<keyword evidence="1" id="KW-0812">Transmembrane</keyword>
<dbReference type="EMBL" id="BFIH01000025">
    <property type="protein sequence ID" value="GCO16726.1"/>
    <property type="molecule type" value="Genomic_DNA"/>
</dbReference>
<dbReference type="AlphaFoldDB" id="A0A0G9FKJ4"/>
<dbReference type="Proteomes" id="UP000523197">
    <property type="component" value="Unassembled WGS sequence"/>
</dbReference>
<feature type="transmembrane region" description="Helical" evidence="1">
    <location>
        <begin position="35"/>
        <end position="52"/>
    </location>
</feature>
<evidence type="ECO:0000313" key="13">
    <source>
        <dbReference type="Proteomes" id="UP000523197"/>
    </source>
</evidence>
<dbReference type="Proteomes" id="UP000300926">
    <property type="component" value="Unassembled WGS sequence"/>
</dbReference>
<keyword evidence="1" id="KW-1133">Transmembrane helix</keyword>
<evidence type="ECO:0000313" key="10">
    <source>
        <dbReference type="Proteomes" id="UP000300926"/>
    </source>
</evidence>
<reference evidence="3 12" key="3">
    <citation type="submission" date="2019-06" db="EMBL/GenBank/DDBJ databases">
        <authorList>
            <consortium name="NARMS: The National Antimicrobial Resistance Monitoring System"/>
        </authorList>
    </citation>
    <scope>NUCLEOTIDE SEQUENCE [LARGE SCALE GENOMIC DNA]</scope>
    <source>
        <strain evidence="3 12">FSIS11921886</strain>
    </source>
</reference>
<evidence type="ECO:0000313" key="5">
    <source>
        <dbReference type="EMBL" id="EFM0255890.1"/>
    </source>
</evidence>
<feature type="transmembrane region" description="Helical" evidence="1">
    <location>
        <begin position="72"/>
        <end position="99"/>
    </location>
</feature>
<gene>
    <name evidence="4" type="ORF">C719_004450</name>
    <name evidence="5" type="ORF">C719_005189</name>
    <name evidence="2" type="ORF">DS732_26295</name>
    <name evidence="7" type="ORF">ExPECSC038_00858</name>
    <name evidence="3" type="ORF">FIJ20_14870</name>
    <name evidence="6" type="ORF">HEP34_000554</name>
    <name evidence="8" type="ORF">HLX92_10480</name>
</gene>
<organism evidence="3 12">
    <name type="scientific">Escherichia coli</name>
    <dbReference type="NCBI Taxonomy" id="562"/>
    <lineage>
        <taxon>Bacteria</taxon>
        <taxon>Pseudomonadati</taxon>
        <taxon>Pseudomonadota</taxon>
        <taxon>Gammaproteobacteria</taxon>
        <taxon>Enterobacterales</taxon>
        <taxon>Enterobacteriaceae</taxon>
        <taxon>Escherichia</taxon>
    </lineage>
</organism>
<dbReference type="Proteomes" id="UP000527548">
    <property type="component" value="Unassembled WGS sequence"/>
</dbReference>
<dbReference type="OrthoDB" id="10008165at2"/>
<evidence type="ECO:0000313" key="4">
    <source>
        <dbReference type="EMBL" id="EFM0255199.1"/>
    </source>
</evidence>
<evidence type="ECO:0000256" key="1">
    <source>
        <dbReference type="SAM" id="Phobius"/>
    </source>
</evidence>
<evidence type="ECO:0000313" key="7">
    <source>
        <dbReference type="EMBL" id="GCO16726.1"/>
    </source>
</evidence>
<evidence type="ECO:0000313" key="12">
    <source>
        <dbReference type="Proteomes" id="UP000519859"/>
    </source>
</evidence>
<feature type="transmembrane region" description="Helical" evidence="1">
    <location>
        <begin position="105"/>
        <end position="123"/>
    </location>
</feature>
<reference evidence="2 9" key="2">
    <citation type="submission" date="2018-08" db="EMBL/GenBank/DDBJ databases">
        <title>Complete genome sequencing and genomic characterization of five Escherichia coli strains co-producing MCR-1 and ESBLs from different origins in China.</title>
        <authorList>
            <person name="Bai L."/>
        </authorList>
    </citation>
    <scope>NUCLEOTIDE SEQUENCE [LARGE SCALE GENOMIC DNA]</scope>
    <source>
        <strain evidence="2">Cq9</strain>
        <strain evidence="9">cq9</strain>
    </source>
</reference>
<name>A0A0G9FKJ4_ECOLX</name>
<reference evidence="7 10" key="1">
    <citation type="submission" date="2018-04" db="EMBL/GenBank/DDBJ databases">
        <title>Large scale genomics of bovine and human commensal E. coli to reveal the emerging process of EHEC.</title>
        <authorList>
            <person name="Arimizu Y."/>
            <person name="Ogura Y."/>
        </authorList>
    </citation>
    <scope>NUCLEOTIDE SEQUENCE [LARGE SCALE GENOMIC DNA]</scope>
    <source>
        <strain evidence="7 10">ECSC038</strain>
    </source>
</reference>
<feature type="transmembrane region" description="Helical" evidence="1">
    <location>
        <begin position="12"/>
        <end position="29"/>
    </location>
</feature>
<reference evidence="6 11" key="4">
    <citation type="submission" date="2020-04" db="EMBL/GenBank/DDBJ databases">
        <authorList>
            <consortium name="GenomeTrakr network: Whole genome sequencing for foodborne pathogen traceback"/>
        </authorList>
    </citation>
    <scope>NUCLEOTIDE SEQUENCE [LARGE SCALE GENOMIC DNA]</scope>
    <source>
        <strain evidence="4 14">AZ-TG73163</strain>
        <strain evidence="6 11">PSU-2464</strain>
    </source>
</reference>
<dbReference type="Proteomes" id="UP000519859">
    <property type="component" value="Unassembled WGS sequence"/>
</dbReference>
<sequence>MIAILNKAKGRVGVNAQAVIMVFLGLIVAKLYPDWWKGALATVAIYLLLSVVKRSFVKTVNQAKRFSFKNLINYITGLIFCLSILIASAFLPVSIANFFGAPYEVGYLFSVFCLVLSLLYLWMRAKNKN</sequence>
<dbReference type="EMBL" id="CP031546">
    <property type="protein sequence ID" value="AXO09865.1"/>
    <property type="molecule type" value="Genomic_DNA"/>
</dbReference>
<dbReference type="EMBL" id="AASDFP010000030">
    <property type="protein sequence ID" value="EFB2193499.1"/>
    <property type="molecule type" value="Genomic_DNA"/>
</dbReference>
<proteinExistence type="predicted"/>
<keyword evidence="1" id="KW-0472">Membrane</keyword>
<accession>A0A0G9FKJ4</accession>
<evidence type="ECO:0000313" key="8">
    <source>
        <dbReference type="EMBL" id="MBA1886596.1"/>
    </source>
</evidence>
<evidence type="ECO:0000313" key="11">
    <source>
        <dbReference type="Proteomes" id="UP000519182"/>
    </source>
</evidence>
<dbReference type="Proteomes" id="UP000519182">
    <property type="component" value="Unassembled WGS sequence"/>
</dbReference>
<evidence type="ECO:0000313" key="14">
    <source>
        <dbReference type="Proteomes" id="UP000527548"/>
    </source>
</evidence>
<evidence type="ECO:0000313" key="6">
    <source>
        <dbReference type="EMBL" id="EFM1444278.1"/>
    </source>
</evidence>
<dbReference type="EMBL" id="JABFNF010000007">
    <property type="protein sequence ID" value="MBA1886596.1"/>
    <property type="molecule type" value="Genomic_DNA"/>
</dbReference>
<dbReference type="EMBL" id="AATJYL010000003">
    <property type="protein sequence ID" value="EFM1444278.1"/>
    <property type="molecule type" value="Genomic_DNA"/>
</dbReference>
<dbReference type="RefSeq" id="WP_000560496.1">
    <property type="nucleotide sequence ID" value="NZ_AP018802.1"/>
</dbReference>
<protein>
    <submittedName>
        <fullName evidence="3">Uncharacterized protein</fullName>
    </submittedName>
</protein>
<evidence type="ECO:0000313" key="2">
    <source>
        <dbReference type="EMBL" id="AXO09865.1"/>
    </source>
</evidence>
<evidence type="ECO:0000313" key="3">
    <source>
        <dbReference type="EMBL" id="EFB2193499.1"/>
    </source>
</evidence>